<dbReference type="RefSeq" id="WP_065410784.1">
    <property type="nucleotide sequence ID" value="NZ_MAYT01000023.1"/>
</dbReference>
<keyword evidence="2" id="KW-0547">Nucleotide-binding</keyword>
<protein>
    <recommendedName>
        <fullName evidence="4">ABC transporter domain-containing protein</fullName>
    </recommendedName>
</protein>
<evidence type="ECO:0000256" key="3">
    <source>
        <dbReference type="ARBA" id="ARBA00022840"/>
    </source>
</evidence>
<name>A0A1B9ATT0_9BACI</name>
<dbReference type="InterPro" id="IPR003439">
    <property type="entry name" value="ABC_transporter-like_ATP-bd"/>
</dbReference>
<keyword evidence="1" id="KW-0813">Transport</keyword>
<dbReference type="Proteomes" id="UP000092578">
    <property type="component" value="Unassembled WGS sequence"/>
</dbReference>
<sequence length="264" mass="29681">MGKLIEAIESGLSVNGKEILQGITIEIEQGTTVAVTGVNGSGKSSLIKLLAGISEPQTGNIQRYFTSYAYVPEHFPEHLSFTVRNYLQLLAEMNGSYKEKEIDYYTSLFGLEPFLDTPLKKCSKGTKQKAGFIQALMKKGEVLFLDEPFTGMDEGTVQIAVDLLMERKGRKTTVFTLHETELAYQLATHIAVMEEGRLVSCLPVKQVSRMMEITYRMSENRWQAVPLAEHTYRLVVEETESDKMIGEILRHNGHIIEVKGRGER</sequence>
<dbReference type="InterPro" id="IPR051782">
    <property type="entry name" value="ABC_Transporter_VariousFunc"/>
</dbReference>
<dbReference type="GO" id="GO:0005524">
    <property type="term" value="F:ATP binding"/>
    <property type="evidence" value="ECO:0007669"/>
    <property type="project" value="UniProtKB-KW"/>
</dbReference>
<dbReference type="AlphaFoldDB" id="A0A1B9ATT0"/>
<keyword evidence="3" id="KW-0067">ATP-binding</keyword>
<organism evidence="5 6">
    <name type="scientific">Pseudobacillus wudalianchiensis</name>
    <dbReference type="NCBI Taxonomy" id="1743143"/>
    <lineage>
        <taxon>Bacteria</taxon>
        <taxon>Bacillati</taxon>
        <taxon>Bacillota</taxon>
        <taxon>Bacilli</taxon>
        <taxon>Bacillales</taxon>
        <taxon>Bacillaceae</taxon>
        <taxon>Pseudobacillus</taxon>
    </lineage>
</organism>
<dbReference type="SUPFAM" id="SSF52540">
    <property type="entry name" value="P-loop containing nucleoside triphosphate hydrolases"/>
    <property type="match status" value="1"/>
</dbReference>
<dbReference type="PANTHER" id="PTHR42939:SF1">
    <property type="entry name" value="ABC TRANSPORTER ATP-BINDING PROTEIN ALBC-RELATED"/>
    <property type="match status" value="1"/>
</dbReference>
<dbReference type="PANTHER" id="PTHR42939">
    <property type="entry name" value="ABC TRANSPORTER ATP-BINDING PROTEIN ALBC-RELATED"/>
    <property type="match status" value="1"/>
</dbReference>
<evidence type="ECO:0000313" key="6">
    <source>
        <dbReference type="Proteomes" id="UP000092578"/>
    </source>
</evidence>
<evidence type="ECO:0000313" key="5">
    <source>
        <dbReference type="EMBL" id="OCA87335.1"/>
    </source>
</evidence>
<evidence type="ECO:0000259" key="4">
    <source>
        <dbReference type="PROSITE" id="PS50893"/>
    </source>
</evidence>
<dbReference type="SMART" id="SM00382">
    <property type="entry name" value="AAA"/>
    <property type="match status" value="1"/>
</dbReference>
<keyword evidence="6" id="KW-1185">Reference proteome</keyword>
<proteinExistence type="predicted"/>
<evidence type="ECO:0000256" key="2">
    <source>
        <dbReference type="ARBA" id="ARBA00022741"/>
    </source>
</evidence>
<dbReference type="Pfam" id="PF00005">
    <property type="entry name" value="ABC_tran"/>
    <property type="match status" value="1"/>
</dbReference>
<gene>
    <name evidence="5" type="ORF">A8F95_08820</name>
</gene>
<dbReference type="GO" id="GO:0016887">
    <property type="term" value="F:ATP hydrolysis activity"/>
    <property type="evidence" value="ECO:0007669"/>
    <property type="project" value="InterPro"/>
</dbReference>
<comment type="caution">
    <text evidence="5">The sequence shown here is derived from an EMBL/GenBank/DDBJ whole genome shotgun (WGS) entry which is preliminary data.</text>
</comment>
<reference evidence="6" key="1">
    <citation type="submission" date="2016-05" db="EMBL/GenBank/DDBJ databases">
        <authorList>
            <person name="Liu B."/>
            <person name="Wang J."/>
            <person name="Zhu Y."/>
            <person name="Liu G."/>
            <person name="Chen Q."/>
            <person name="Chen Z."/>
            <person name="Lan J."/>
            <person name="Che J."/>
            <person name="Ge C."/>
            <person name="Shi H."/>
            <person name="Pan Z."/>
            <person name="Liu X."/>
        </authorList>
    </citation>
    <scope>NUCLEOTIDE SEQUENCE [LARGE SCALE GENOMIC DNA]</scope>
    <source>
        <strain evidence="6">FJAT-27215</strain>
    </source>
</reference>
<accession>A0A1B9ATT0</accession>
<dbReference type="EMBL" id="MAYT01000023">
    <property type="protein sequence ID" value="OCA87335.1"/>
    <property type="molecule type" value="Genomic_DNA"/>
</dbReference>
<evidence type="ECO:0000256" key="1">
    <source>
        <dbReference type="ARBA" id="ARBA00022448"/>
    </source>
</evidence>
<dbReference type="Gene3D" id="3.40.50.300">
    <property type="entry name" value="P-loop containing nucleotide triphosphate hydrolases"/>
    <property type="match status" value="1"/>
</dbReference>
<dbReference type="InterPro" id="IPR027417">
    <property type="entry name" value="P-loop_NTPase"/>
</dbReference>
<dbReference type="InterPro" id="IPR003593">
    <property type="entry name" value="AAA+_ATPase"/>
</dbReference>
<feature type="domain" description="ABC transporter" evidence="4">
    <location>
        <begin position="2"/>
        <end position="220"/>
    </location>
</feature>
<dbReference type="PROSITE" id="PS50893">
    <property type="entry name" value="ABC_TRANSPORTER_2"/>
    <property type="match status" value="1"/>
</dbReference>